<keyword evidence="3" id="KW-1185">Reference proteome</keyword>
<dbReference type="InterPro" id="IPR036513">
    <property type="entry name" value="STAS_dom_sf"/>
</dbReference>
<dbReference type="Pfam" id="PF01740">
    <property type="entry name" value="STAS"/>
    <property type="match status" value="1"/>
</dbReference>
<dbReference type="CDD" id="cd07043">
    <property type="entry name" value="STAS_anti-anti-sigma_factors"/>
    <property type="match status" value="1"/>
</dbReference>
<reference evidence="3" key="1">
    <citation type="journal article" date="2019" name="Int. J. Syst. Evol. Microbiol.">
        <title>The Global Catalogue of Microorganisms (GCM) 10K type strain sequencing project: providing services to taxonomists for standard genome sequencing and annotation.</title>
        <authorList>
            <consortium name="The Broad Institute Genomics Platform"/>
            <consortium name="The Broad Institute Genome Sequencing Center for Infectious Disease"/>
            <person name="Wu L."/>
            <person name="Ma J."/>
        </authorList>
    </citation>
    <scope>NUCLEOTIDE SEQUENCE [LARGE SCALE GENOMIC DNA]</scope>
    <source>
        <strain evidence="3">CCUG 37865</strain>
    </source>
</reference>
<evidence type="ECO:0000259" key="1">
    <source>
        <dbReference type="PROSITE" id="PS50801"/>
    </source>
</evidence>
<evidence type="ECO:0000313" key="3">
    <source>
        <dbReference type="Proteomes" id="UP001595882"/>
    </source>
</evidence>
<dbReference type="Gene3D" id="3.30.750.24">
    <property type="entry name" value="STAS domain"/>
    <property type="match status" value="1"/>
</dbReference>
<dbReference type="Proteomes" id="UP001595882">
    <property type="component" value="Unassembled WGS sequence"/>
</dbReference>
<protein>
    <submittedName>
        <fullName evidence="2">STAS domain-containing protein</fullName>
    </submittedName>
</protein>
<dbReference type="RefSeq" id="WP_390248443.1">
    <property type="nucleotide sequence ID" value="NZ_JBHSDT010000001.1"/>
</dbReference>
<dbReference type="PROSITE" id="PS50801">
    <property type="entry name" value="STAS"/>
    <property type="match status" value="1"/>
</dbReference>
<dbReference type="PANTHER" id="PTHR33495:SF2">
    <property type="entry name" value="ANTI-SIGMA FACTOR ANTAGONIST TM_1081-RELATED"/>
    <property type="match status" value="1"/>
</dbReference>
<name>A0ABV8WPE1_9BACI</name>
<dbReference type="InterPro" id="IPR002645">
    <property type="entry name" value="STAS_dom"/>
</dbReference>
<evidence type="ECO:0000313" key="2">
    <source>
        <dbReference type="EMBL" id="MFC4401655.1"/>
    </source>
</evidence>
<feature type="domain" description="STAS" evidence="1">
    <location>
        <begin position="5"/>
        <end position="108"/>
    </location>
</feature>
<proteinExistence type="predicted"/>
<dbReference type="EMBL" id="JBHSDT010000001">
    <property type="protein sequence ID" value="MFC4401655.1"/>
    <property type="molecule type" value="Genomic_DNA"/>
</dbReference>
<organism evidence="2 3">
    <name type="scientific">Gracilibacillus xinjiangensis</name>
    <dbReference type="NCBI Taxonomy" id="1193282"/>
    <lineage>
        <taxon>Bacteria</taxon>
        <taxon>Bacillati</taxon>
        <taxon>Bacillota</taxon>
        <taxon>Bacilli</taxon>
        <taxon>Bacillales</taxon>
        <taxon>Bacillaceae</taxon>
        <taxon>Gracilibacillus</taxon>
    </lineage>
</organism>
<sequence>MEVTIKLSRELKGDSCILRVGGVLDYSTIEPFTEEVRSIKQGIKKVSIDFRGLEFIDSTGIGAIINLVHEANSKQFEVELEGISSDTREVFETIGVFQIMETLQRESE</sequence>
<gene>
    <name evidence="2" type="ORF">ACFOY7_00895</name>
</gene>
<accession>A0ABV8WPE1</accession>
<dbReference type="SUPFAM" id="SSF52091">
    <property type="entry name" value="SpoIIaa-like"/>
    <property type="match status" value="1"/>
</dbReference>
<comment type="caution">
    <text evidence="2">The sequence shown here is derived from an EMBL/GenBank/DDBJ whole genome shotgun (WGS) entry which is preliminary data.</text>
</comment>
<dbReference type="PANTHER" id="PTHR33495">
    <property type="entry name" value="ANTI-SIGMA FACTOR ANTAGONIST TM_1081-RELATED-RELATED"/>
    <property type="match status" value="1"/>
</dbReference>